<dbReference type="NCBIfam" id="TIGR00029">
    <property type="entry name" value="S20"/>
    <property type="match status" value="1"/>
</dbReference>
<dbReference type="RefSeq" id="WP_072707982.1">
    <property type="nucleotide sequence ID" value="NZ_FRCF01000002.1"/>
</dbReference>
<dbReference type="AlphaFoldDB" id="A0A1M7BMT3"/>
<dbReference type="InterPro" id="IPR036510">
    <property type="entry name" value="Ribosomal_bS20_sf"/>
</dbReference>
<accession>A0A1M7BMT3</accession>
<dbReference type="GO" id="GO:0006412">
    <property type="term" value="P:translation"/>
    <property type="evidence" value="ECO:0007669"/>
    <property type="project" value="UniProtKB-UniRule"/>
</dbReference>
<dbReference type="InterPro" id="IPR002583">
    <property type="entry name" value="Ribosomal_bS20"/>
</dbReference>
<protein>
    <recommendedName>
        <fullName evidence="6 7">Small ribosomal subunit protein bS20</fullName>
    </recommendedName>
</protein>
<evidence type="ECO:0000256" key="1">
    <source>
        <dbReference type="ARBA" id="ARBA00007634"/>
    </source>
</evidence>
<dbReference type="GO" id="GO:0015935">
    <property type="term" value="C:small ribosomal subunit"/>
    <property type="evidence" value="ECO:0007669"/>
    <property type="project" value="TreeGrafter"/>
</dbReference>
<comment type="function">
    <text evidence="7">Binds directly to 16S ribosomal RNA.</text>
</comment>
<dbReference type="SUPFAM" id="SSF46992">
    <property type="entry name" value="Ribosomal protein S20"/>
    <property type="match status" value="1"/>
</dbReference>
<evidence type="ECO:0000256" key="3">
    <source>
        <dbReference type="ARBA" id="ARBA00022884"/>
    </source>
</evidence>
<dbReference type="Gene3D" id="1.20.58.110">
    <property type="entry name" value="Ribosomal protein S20"/>
    <property type="match status" value="1"/>
</dbReference>
<evidence type="ECO:0000256" key="7">
    <source>
        <dbReference type="HAMAP-Rule" id="MF_00500"/>
    </source>
</evidence>
<organism evidence="8 9">
    <name type="scientific">Lacicoccus alkaliphilus DSM 16010</name>
    <dbReference type="NCBI Taxonomy" id="1123231"/>
    <lineage>
        <taxon>Bacteria</taxon>
        <taxon>Bacillati</taxon>
        <taxon>Bacillota</taxon>
        <taxon>Bacilli</taxon>
        <taxon>Bacillales</taxon>
        <taxon>Salinicoccaceae</taxon>
        <taxon>Lacicoccus</taxon>
    </lineage>
</organism>
<evidence type="ECO:0000313" key="9">
    <source>
        <dbReference type="Proteomes" id="UP000184206"/>
    </source>
</evidence>
<name>A0A1M7BMT3_9BACL</name>
<dbReference type="Proteomes" id="UP000184206">
    <property type="component" value="Unassembled WGS sequence"/>
</dbReference>
<evidence type="ECO:0000256" key="2">
    <source>
        <dbReference type="ARBA" id="ARBA00022730"/>
    </source>
</evidence>
<evidence type="ECO:0000256" key="5">
    <source>
        <dbReference type="ARBA" id="ARBA00023274"/>
    </source>
</evidence>
<dbReference type="EMBL" id="FRCF01000002">
    <property type="protein sequence ID" value="SHL56355.1"/>
    <property type="molecule type" value="Genomic_DNA"/>
</dbReference>
<dbReference type="STRING" id="1123231.SAMN02745189_00518"/>
<gene>
    <name evidence="7" type="primary">rpsT</name>
    <name evidence="8" type="ORF">SAMN02745189_00518</name>
</gene>
<proteinExistence type="inferred from homology"/>
<evidence type="ECO:0000313" key="8">
    <source>
        <dbReference type="EMBL" id="SHL56355.1"/>
    </source>
</evidence>
<reference evidence="8 9" key="1">
    <citation type="submission" date="2016-11" db="EMBL/GenBank/DDBJ databases">
        <authorList>
            <person name="Jaros S."/>
            <person name="Januszkiewicz K."/>
            <person name="Wedrychowicz H."/>
        </authorList>
    </citation>
    <scope>NUCLEOTIDE SEQUENCE [LARGE SCALE GENOMIC DNA]</scope>
    <source>
        <strain evidence="8 9">DSM 16010</strain>
    </source>
</reference>
<dbReference type="HAMAP" id="MF_00500">
    <property type="entry name" value="Ribosomal_bS20"/>
    <property type="match status" value="1"/>
</dbReference>
<keyword evidence="4 7" id="KW-0689">Ribosomal protein</keyword>
<sequence>MPNIKSAIKRVKSSQKAEDLNIAQKNAMRTAVKRAETAKTENAENTDELVSYAVKQVDKANKKNLLHSNKASRMKSKLMTK</sequence>
<dbReference type="GO" id="GO:0003735">
    <property type="term" value="F:structural constituent of ribosome"/>
    <property type="evidence" value="ECO:0007669"/>
    <property type="project" value="InterPro"/>
</dbReference>
<keyword evidence="9" id="KW-1185">Reference proteome</keyword>
<dbReference type="GO" id="GO:0070181">
    <property type="term" value="F:small ribosomal subunit rRNA binding"/>
    <property type="evidence" value="ECO:0007669"/>
    <property type="project" value="TreeGrafter"/>
</dbReference>
<dbReference type="OrthoDB" id="9808392at2"/>
<dbReference type="GO" id="GO:0005829">
    <property type="term" value="C:cytosol"/>
    <property type="evidence" value="ECO:0007669"/>
    <property type="project" value="TreeGrafter"/>
</dbReference>
<keyword evidence="3 7" id="KW-0694">RNA-binding</keyword>
<keyword evidence="2 7" id="KW-0699">rRNA-binding</keyword>
<comment type="similarity">
    <text evidence="1 7">Belongs to the bacterial ribosomal protein bS20 family.</text>
</comment>
<dbReference type="PANTHER" id="PTHR33398">
    <property type="entry name" value="30S RIBOSOMAL PROTEIN S20"/>
    <property type="match status" value="1"/>
</dbReference>
<evidence type="ECO:0000256" key="6">
    <source>
        <dbReference type="ARBA" id="ARBA00035136"/>
    </source>
</evidence>
<dbReference type="PANTHER" id="PTHR33398:SF1">
    <property type="entry name" value="SMALL RIBOSOMAL SUBUNIT PROTEIN BS20C"/>
    <property type="match status" value="1"/>
</dbReference>
<evidence type="ECO:0000256" key="4">
    <source>
        <dbReference type="ARBA" id="ARBA00022980"/>
    </source>
</evidence>
<dbReference type="Pfam" id="PF01649">
    <property type="entry name" value="Ribosomal_S20p"/>
    <property type="match status" value="1"/>
</dbReference>
<keyword evidence="5 7" id="KW-0687">Ribonucleoprotein</keyword>